<name>A0A517YXD0_9BACT</name>
<accession>A0A517YXD0</accession>
<dbReference type="InterPro" id="IPR036465">
    <property type="entry name" value="vWFA_dom_sf"/>
</dbReference>
<dbReference type="OrthoDB" id="9784383at2"/>
<dbReference type="SMART" id="SM00327">
    <property type="entry name" value="VWA"/>
    <property type="match status" value="1"/>
</dbReference>
<keyword evidence="4" id="KW-1185">Reference proteome</keyword>
<feature type="domain" description="VWFA" evidence="2">
    <location>
        <begin position="305"/>
        <end position="489"/>
    </location>
</feature>
<dbReference type="InterPro" id="IPR050934">
    <property type="entry name" value="ITIH"/>
</dbReference>
<dbReference type="PANTHER" id="PTHR10338:SF108">
    <property type="entry name" value="INTER-ALPHA-TRYPSIN INHIBITOR HEAVY CHAIN H4-LIKE PROTEIN"/>
    <property type="match status" value="1"/>
</dbReference>
<proteinExistence type="predicted"/>
<gene>
    <name evidence="3" type="ORF">KS4_29470</name>
</gene>
<evidence type="ECO:0000256" key="1">
    <source>
        <dbReference type="SAM" id="Phobius"/>
    </source>
</evidence>
<dbReference type="PROSITE" id="PS50234">
    <property type="entry name" value="VWFA"/>
    <property type="match status" value="1"/>
</dbReference>
<dbReference type="InterPro" id="IPR002035">
    <property type="entry name" value="VWF_A"/>
</dbReference>
<dbReference type="RefSeq" id="WP_145079329.1">
    <property type="nucleotide sequence ID" value="NZ_CP036425.1"/>
</dbReference>
<dbReference type="KEGG" id="pcor:KS4_29470"/>
<protein>
    <submittedName>
        <fullName evidence="3">von Willebrand factor type A domain protein</fullName>
    </submittedName>
</protein>
<dbReference type="PANTHER" id="PTHR10338">
    <property type="entry name" value="INTER-ALPHA-TRYPSIN INHIBITOR HEAVY CHAIN FAMILY MEMBER"/>
    <property type="match status" value="1"/>
</dbReference>
<dbReference type="EMBL" id="CP036425">
    <property type="protein sequence ID" value="QDU34871.1"/>
    <property type="molecule type" value="Genomic_DNA"/>
</dbReference>
<feature type="transmembrane region" description="Helical" evidence="1">
    <location>
        <begin position="12"/>
        <end position="39"/>
    </location>
</feature>
<evidence type="ECO:0000313" key="4">
    <source>
        <dbReference type="Proteomes" id="UP000317369"/>
    </source>
</evidence>
<keyword evidence="1" id="KW-0472">Membrane</keyword>
<dbReference type="SUPFAM" id="SSF53300">
    <property type="entry name" value="vWA-like"/>
    <property type="match status" value="1"/>
</dbReference>
<evidence type="ECO:0000259" key="2">
    <source>
        <dbReference type="PROSITE" id="PS50234"/>
    </source>
</evidence>
<dbReference type="AlphaFoldDB" id="A0A517YXD0"/>
<keyword evidence="1" id="KW-1133">Transmembrane helix</keyword>
<dbReference type="Gene3D" id="3.40.50.410">
    <property type="entry name" value="von Willebrand factor, type A domain"/>
    <property type="match status" value="1"/>
</dbReference>
<reference evidence="3 4" key="1">
    <citation type="submission" date="2019-02" db="EMBL/GenBank/DDBJ databases">
        <title>Deep-cultivation of Planctomycetes and their phenomic and genomic characterization uncovers novel biology.</title>
        <authorList>
            <person name="Wiegand S."/>
            <person name="Jogler M."/>
            <person name="Boedeker C."/>
            <person name="Pinto D."/>
            <person name="Vollmers J."/>
            <person name="Rivas-Marin E."/>
            <person name="Kohn T."/>
            <person name="Peeters S.H."/>
            <person name="Heuer A."/>
            <person name="Rast P."/>
            <person name="Oberbeckmann S."/>
            <person name="Bunk B."/>
            <person name="Jeske O."/>
            <person name="Meyerdierks A."/>
            <person name="Storesund J.E."/>
            <person name="Kallscheuer N."/>
            <person name="Luecker S."/>
            <person name="Lage O.M."/>
            <person name="Pohl T."/>
            <person name="Merkel B.J."/>
            <person name="Hornburger P."/>
            <person name="Mueller R.-W."/>
            <person name="Bruemmer F."/>
            <person name="Labrenz M."/>
            <person name="Spormann A.M."/>
            <person name="Op den Camp H."/>
            <person name="Overmann J."/>
            <person name="Amann R."/>
            <person name="Jetten M.S.M."/>
            <person name="Mascher T."/>
            <person name="Medema M.H."/>
            <person name="Devos D.P."/>
            <person name="Kaster A.-K."/>
            <person name="Ovreas L."/>
            <person name="Rohde M."/>
            <person name="Galperin M.Y."/>
            <person name="Jogler C."/>
        </authorList>
    </citation>
    <scope>NUCLEOTIDE SEQUENCE [LARGE SCALE GENOMIC DNA]</scope>
    <source>
        <strain evidence="3 4">KS4</strain>
    </source>
</reference>
<dbReference type="Pfam" id="PF13768">
    <property type="entry name" value="VWA_3"/>
    <property type="match status" value="1"/>
</dbReference>
<dbReference type="Proteomes" id="UP000317369">
    <property type="component" value="Chromosome"/>
</dbReference>
<keyword evidence="1" id="KW-0812">Transmembrane</keyword>
<evidence type="ECO:0000313" key="3">
    <source>
        <dbReference type="EMBL" id="QDU34871.1"/>
    </source>
</evidence>
<sequence length="600" mass="67396">MRKHKPYNPSLLTRLPALALIIGIIATLTLHLGAALYYFDSPLGFVDPALLNSVNGPVRIKRASFDKLIDDYTAGGQSNNPGLNDAPTDLSSQGQELLDNAQIKINETIEQLDMQLRTPDDDNLRIDEQPIELPTFELPNDVLEINDQLIADAGFTDIEDTQFGAEDINTQSSQSYAQSMLSSISGDGALGIGPGNGGIGDNTGYKRIGPAKQVTAERNTAIDSVADSFSDRSSNATDIPIDMLIEAPFEIDDPNELAIFQNAKALDTDFDYLLTRYDGKNEKSYFQVEVSALRTLKKLPTMKKDLVFLVDTSSSIDQEWVNQVMRGIKPSLRMMNPGDRFNIVLFNERIRFFSRTGTVDATPQNIERAEKFLWKTESKGATDVNAALSQMLARDTEPDRVYNIVLVSDGMPTRGVMDTRKLINLITKDNDLNASIYCIGIGNKQNRELLNFLAYRNKGYCLFVEQRGLTMDTVLDLTSRLRFPIIKDLKVNVAGKSVSEVYPINLANIHQNERFSILGRFAKPDNFTIQVLGYNNGQPVDFTLNRDLRNARYGEGQIAYDWAFWKLHHLYSEILRQGMTNDLKLQINKLRNRFKMKTVY</sequence>
<organism evidence="3 4">
    <name type="scientific">Poriferisphaera corsica</name>
    <dbReference type="NCBI Taxonomy" id="2528020"/>
    <lineage>
        <taxon>Bacteria</taxon>
        <taxon>Pseudomonadati</taxon>
        <taxon>Planctomycetota</taxon>
        <taxon>Phycisphaerae</taxon>
        <taxon>Phycisphaerales</taxon>
        <taxon>Phycisphaeraceae</taxon>
        <taxon>Poriferisphaera</taxon>
    </lineage>
</organism>